<feature type="domain" description="UDENN" evidence="3">
    <location>
        <begin position="85"/>
        <end position="764"/>
    </location>
</feature>
<feature type="region of interest" description="Disordered" evidence="2">
    <location>
        <begin position="318"/>
        <end position="352"/>
    </location>
</feature>
<feature type="compositionally biased region" description="Polar residues" evidence="2">
    <location>
        <begin position="593"/>
        <end position="605"/>
    </location>
</feature>
<feature type="compositionally biased region" description="Low complexity" evidence="2">
    <location>
        <begin position="581"/>
        <end position="591"/>
    </location>
</feature>
<dbReference type="GO" id="GO:0055037">
    <property type="term" value="C:recycling endosome"/>
    <property type="evidence" value="ECO:0007669"/>
    <property type="project" value="TreeGrafter"/>
</dbReference>
<dbReference type="OrthoDB" id="10265409at2759"/>
<feature type="region of interest" description="Disordered" evidence="2">
    <location>
        <begin position="821"/>
        <end position="865"/>
    </location>
</feature>
<dbReference type="InterPro" id="IPR024224">
    <property type="entry name" value="DENND6"/>
</dbReference>
<feature type="region of interest" description="Disordered" evidence="2">
    <location>
        <begin position="541"/>
        <end position="622"/>
    </location>
</feature>
<dbReference type="STRING" id="741276.A0A2S5BHK8"/>
<dbReference type="Proteomes" id="UP000237144">
    <property type="component" value="Unassembled WGS sequence"/>
</dbReference>
<dbReference type="PROSITE" id="PS50211">
    <property type="entry name" value="DENN"/>
    <property type="match status" value="1"/>
</dbReference>
<feature type="compositionally biased region" description="Low complexity" evidence="2">
    <location>
        <begin position="541"/>
        <end position="552"/>
    </location>
</feature>
<dbReference type="PANTHER" id="PTHR13677:SF0">
    <property type="entry name" value="LD41638P"/>
    <property type="match status" value="1"/>
</dbReference>
<proteinExistence type="inferred from homology"/>
<sequence length="884" mass="94911">MAEPVDGDLGLRLYDPPSPRAQSAAVRSELAAAPLCREPTSTAAARAQHLVKPTHARTETLTRRISFPHLDLARDTLLNLRRTVLTFAVVEFDIDSGPNLDNTYPATRFPPAVNTNIAFSSLPEGADLPPPPTTSVSAAGDEQGYAYSWKIPYPPPDELVRIDNAADLGPDKHVFRLPATSEESREQGTGALYGYVWFVREQDSRLRRGYAQRSLVLISHLPDLSGLFSSLMAILGPLHFKHAQNSGTKGGMVETACHNLASWPDLVPGSTLELPFLGSVLTVSVPLPHQPQFPSSFTSGTLSFTSLPYTHPPSPFLSHQAWSASNRPGADPPSRKRRIAAASSSSASADDGLAAAGGGGLPASLPLTPLCTLLFAPPPPGPNGLSRSSHLTAPGAVGRPDLSPSFLRKSPSLGHASSSSSSAAAAASSSSTSSSPLGSVDFSTLVVLWELMVLGEPVLVWSGDPKTGSEVVEWLKALIRPIPFAGDDRPYLHVHDADFATLCRPGEKPPPGLLIASTNPLLLTTCKHWPHILRLDRPASASALAGSPSQSPRFQHPQQPPNRSPSLSIPLSGSGPGPGSAGSSRHASPSPTGFRTPQRSSSTGSRFGAGERTAGPVGAGGAVVNKEFGLKSTRKRHVKKDDVVKKEIEALWLAGDYAGCDSAIYRYFASLTEQFLAPLNRYFGTLWVGNEIVARNTPLLSPGPHPAPSTRFSSSSFLASLRAHGSSLSFRSSAPSLSQPGTSSLDRFYLRFIDESPHFQAWLDERIRVMGGEVRRRYVRELEKVDIERWAREKQLREMDDMVGTFEREVGRLEPVLLDLQQPPTTRTPSRPGQDSPIVTAAIPTHDPEVPTAGPAAKLRAQASRLRSIRDEKVRSLSRDRSEE</sequence>
<feature type="region of interest" description="Disordered" evidence="2">
    <location>
        <begin position="400"/>
        <end position="419"/>
    </location>
</feature>
<gene>
    <name evidence="4" type="ORF">BMF94_0428</name>
</gene>
<evidence type="ECO:0000259" key="3">
    <source>
        <dbReference type="PROSITE" id="PS50211"/>
    </source>
</evidence>
<dbReference type="EMBL" id="PJQD01000005">
    <property type="protein sequence ID" value="POY76233.1"/>
    <property type="molecule type" value="Genomic_DNA"/>
</dbReference>
<comment type="caution">
    <text evidence="4">The sequence shown here is derived from an EMBL/GenBank/DDBJ whole genome shotgun (WGS) entry which is preliminary data.</text>
</comment>
<feature type="compositionally biased region" description="Low complexity" evidence="2">
    <location>
        <begin position="823"/>
        <end position="832"/>
    </location>
</feature>
<dbReference type="InterPro" id="IPR037516">
    <property type="entry name" value="Tripartite_DENN"/>
</dbReference>
<evidence type="ECO:0000256" key="1">
    <source>
        <dbReference type="ARBA" id="ARBA00007159"/>
    </source>
</evidence>
<evidence type="ECO:0000313" key="5">
    <source>
        <dbReference type="Proteomes" id="UP000237144"/>
    </source>
</evidence>
<accession>A0A2S5BHK8</accession>
<name>A0A2S5BHK8_9BASI</name>
<evidence type="ECO:0000256" key="2">
    <source>
        <dbReference type="SAM" id="MobiDB-lite"/>
    </source>
</evidence>
<feature type="compositionally biased region" description="Low complexity" evidence="2">
    <location>
        <begin position="340"/>
        <end position="352"/>
    </location>
</feature>
<dbReference type="PANTHER" id="PTHR13677">
    <property type="entry name" value="LD41638P"/>
    <property type="match status" value="1"/>
</dbReference>
<protein>
    <recommendedName>
        <fullName evidence="3">UDENN domain-containing protein</fullName>
    </recommendedName>
</protein>
<dbReference type="GO" id="GO:0005085">
    <property type="term" value="F:guanyl-nucleotide exchange factor activity"/>
    <property type="evidence" value="ECO:0007669"/>
    <property type="project" value="InterPro"/>
</dbReference>
<dbReference type="AlphaFoldDB" id="A0A2S5BHK8"/>
<evidence type="ECO:0000313" key="4">
    <source>
        <dbReference type="EMBL" id="POY76233.1"/>
    </source>
</evidence>
<comment type="similarity">
    <text evidence="1">Belongs to the DENND6 family.</text>
</comment>
<organism evidence="4 5">
    <name type="scientific">Rhodotorula taiwanensis</name>
    <dbReference type="NCBI Taxonomy" id="741276"/>
    <lineage>
        <taxon>Eukaryota</taxon>
        <taxon>Fungi</taxon>
        <taxon>Dikarya</taxon>
        <taxon>Basidiomycota</taxon>
        <taxon>Pucciniomycotina</taxon>
        <taxon>Microbotryomycetes</taxon>
        <taxon>Sporidiobolales</taxon>
        <taxon>Sporidiobolaceae</taxon>
        <taxon>Rhodotorula</taxon>
    </lineage>
</organism>
<feature type="compositionally biased region" description="Low complexity" evidence="2">
    <location>
        <begin position="564"/>
        <end position="573"/>
    </location>
</feature>
<keyword evidence="5" id="KW-1185">Reference proteome</keyword>
<reference evidence="4 5" key="1">
    <citation type="journal article" date="2018" name="Front. Microbiol.">
        <title>Prospects for Fungal Bioremediation of Acidic Radioactive Waste Sites: Characterization and Genome Sequence of Rhodotorula taiwanensis MD1149.</title>
        <authorList>
            <person name="Tkavc R."/>
            <person name="Matrosova V.Y."/>
            <person name="Grichenko O.E."/>
            <person name="Gostincar C."/>
            <person name="Volpe R.P."/>
            <person name="Klimenkova P."/>
            <person name="Gaidamakova E.K."/>
            <person name="Zhou C.E."/>
            <person name="Stewart B.J."/>
            <person name="Lyman M.G."/>
            <person name="Malfatti S.A."/>
            <person name="Rubinfeld B."/>
            <person name="Courtot M."/>
            <person name="Singh J."/>
            <person name="Dalgard C.L."/>
            <person name="Hamilton T."/>
            <person name="Frey K.G."/>
            <person name="Gunde-Cimerman N."/>
            <person name="Dugan L."/>
            <person name="Daly M.J."/>
        </authorList>
    </citation>
    <scope>NUCLEOTIDE SEQUENCE [LARGE SCALE GENOMIC DNA]</scope>
    <source>
        <strain evidence="4 5">MD1149</strain>
    </source>
</reference>
<feature type="region of interest" description="Disordered" evidence="2">
    <location>
        <begin position="1"/>
        <end position="20"/>
    </location>
</feature>